<organism evidence="4 5">
    <name type="scientific">Ancylostoma ceylanicum</name>
    <dbReference type="NCBI Taxonomy" id="53326"/>
    <lineage>
        <taxon>Eukaryota</taxon>
        <taxon>Metazoa</taxon>
        <taxon>Ecdysozoa</taxon>
        <taxon>Nematoda</taxon>
        <taxon>Chromadorea</taxon>
        <taxon>Rhabditida</taxon>
        <taxon>Rhabditina</taxon>
        <taxon>Rhabditomorpha</taxon>
        <taxon>Strongyloidea</taxon>
        <taxon>Ancylostomatidae</taxon>
        <taxon>Ancylostomatinae</taxon>
        <taxon>Ancylostoma</taxon>
    </lineage>
</organism>
<comment type="caution">
    <text evidence="4">The sequence shown here is derived from an EMBL/GenBank/DDBJ whole genome shotgun (WGS) entry which is preliminary data.</text>
</comment>
<evidence type="ECO:0000313" key="4">
    <source>
        <dbReference type="EMBL" id="EYC00522.1"/>
    </source>
</evidence>
<keyword evidence="2" id="KW-0325">Glycoprotein</keyword>
<dbReference type="EMBL" id="JARK01001451">
    <property type="protein sequence ID" value="EYC00522.1"/>
    <property type="molecule type" value="Genomic_DNA"/>
</dbReference>
<evidence type="ECO:0008006" key="6">
    <source>
        <dbReference type="Google" id="ProtNLM"/>
    </source>
</evidence>
<proteinExistence type="predicted"/>
<accession>A0A016TCX6</accession>
<dbReference type="Proteomes" id="UP000024635">
    <property type="component" value="Unassembled WGS sequence"/>
</dbReference>
<dbReference type="GO" id="GO:0030431">
    <property type="term" value="P:sleep"/>
    <property type="evidence" value="ECO:0007669"/>
    <property type="project" value="InterPro"/>
</dbReference>
<dbReference type="GO" id="GO:0032222">
    <property type="term" value="P:regulation of synaptic transmission, cholinergic"/>
    <property type="evidence" value="ECO:0007669"/>
    <property type="project" value="InterPro"/>
</dbReference>
<feature type="signal peptide" evidence="3">
    <location>
        <begin position="1"/>
        <end position="19"/>
    </location>
</feature>
<gene>
    <name evidence="4" type="primary">Acey_s0115.g516</name>
    <name evidence="4" type="synonym">Acey-C15H9.9</name>
    <name evidence="4" type="ORF">Y032_0115g516</name>
</gene>
<protein>
    <recommendedName>
        <fullName evidence="6">Protein sleepless</fullName>
    </recommendedName>
</protein>
<dbReference type="Pfam" id="PF17064">
    <property type="entry name" value="QVR"/>
    <property type="match status" value="1"/>
</dbReference>
<feature type="chain" id="PRO_5001487473" description="Protein sleepless" evidence="3">
    <location>
        <begin position="20"/>
        <end position="140"/>
    </location>
</feature>
<reference evidence="5" key="1">
    <citation type="journal article" date="2015" name="Nat. Genet.">
        <title>The genome and transcriptome of the zoonotic hookworm Ancylostoma ceylanicum identify infection-specific gene families.</title>
        <authorList>
            <person name="Schwarz E.M."/>
            <person name="Hu Y."/>
            <person name="Antoshechkin I."/>
            <person name="Miller M.M."/>
            <person name="Sternberg P.W."/>
            <person name="Aroian R.V."/>
        </authorList>
    </citation>
    <scope>NUCLEOTIDE SEQUENCE</scope>
    <source>
        <strain evidence="5">HY135</strain>
    </source>
</reference>
<keyword evidence="5" id="KW-1185">Reference proteome</keyword>
<dbReference type="AlphaFoldDB" id="A0A016TCX6"/>
<dbReference type="OrthoDB" id="6420171at2759"/>
<dbReference type="PANTHER" id="PTHR33562">
    <property type="entry name" value="ATILLA, ISOFORM B-RELATED-RELATED"/>
    <property type="match status" value="1"/>
</dbReference>
<dbReference type="InterPro" id="IPR031424">
    <property type="entry name" value="QVR-like"/>
</dbReference>
<keyword evidence="1 3" id="KW-0732">Signal</keyword>
<evidence type="ECO:0000256" key="1">
    <source>
        <dbReference type="ARBA" id="ARBA00022729"/>
    </source>
</evidence>
<evidence type="ECO:0000256" key="2">
    <source>
        <dbReference type="ARBA" id="ARBA00023180"/>
    </source>
</evidence>
<sequence length="140" mass="15516">MNSVLTTILFTLGLVFVSAEYSCYQCISTSDNEGDCDESDLDKLAPFIKPCPRLEEGTFKGSEAKACRKIVQTVETKKSIIRECAYSGDVVDGQKKTGNWGINMYYYQCENTGDEPCNSTRHPLTAVLSLMLSLVALLFM</sequence>
<dbReference type="InterPro" id="IPR050975">
    <property type="entry name" value="Sleep_regulator"/>
</dbReference>
<dbReference type="PANTHER" id="PTHR33562:SF2">
    <property type="entry name" value="PROTEIN QUIVER"/>
    <property type="match status" value="1"/>
</dbReference>
<evidence type="ECO:0000256" key="3">
    <source>
        <dbReference type="SAM" id="SignalP"/>
    </source>
</evidence>
<evidence type="ECO:0000313" key="5">
    <source>
        <dbReference type="Proteomes" id="UP000024635"/>
    </source>
</evidence>
<name>A0A016TCX6_9BILA</name>